<reference evidence="2 3" key="1">
    <citation type="submission" date="2013-09" db="EMBL/GenBank/DDBJ databases">
        <title>The Genome Sequence of Enterococcus faecium 10/96A.</title>
        <authorList>
            <consortium name="The Broad Institute Genome Sequencing Platform"/>
            <consortium name="The Broad Institute Genome Sequencing Center for Infectious Disease"/>
            <person name="Earl A.M."/>
            <person name="Gilmore M.S."/>
            <person name="Lebreton F."/>
            <person name="Courvalin P."/>
            <person name="Walker B."/>
            <person name="Young S.K."/>
            <person name="Zeng Q."/>
            <person name="Gargeya S."/>
            <person name="Fitzgerald M."/>
            <person name="Haas B."/>
            <person name="Abouelleil A."/>
            <person name="Alvarado L."/>
            <person name="Arachchi H.M."/>
            <person name="Berlin A.M."/>
            <person name="Chapman S.B."/>
            <person name="Dewar J."/>
            <person name="Goldberg J."/>
            <person name="Griggs A."/>
            <person name="Gujja S."/>
            <person name="Hansen M."/>
            <person name="Howarth C."/>
            <person name="Imamovic A."/>
            <person name="Larimer J."/>
            <person name="McCowan C."/>
            <person name="Murphy C."/>
            <person name="Neiman D."/>
            <person name="Pearson M."/>
            <person name="Priest M."/>
            <person name="Roberts A."/>
            <person name="Saif S."/>
            <person name="Shea T."/>
            <person name="Sisk P."/>
            <person name="Sykes S."/>
            <person name="Wortman J."/>
            <person name="Nusbaum C."/>
            <person name="Birren B."/>
        </authorList>
    </citation>
    <scope>NUCLEOTIDE SEQUENCE [LARGE SCALE GENOMIC DNA]</scope>
    <source>
        <strain evidence="2 3">10/96A</strain>
    </source>
</reference>
<organism evidence="2 3">
    <name type="scientific">Enterococcus faecium 10/96A</name>
    <dbReference type="NCBI Taxonomy" id="1391465"/>
    <lineage>
        <taxon>Bacteria</taxon>
        <taxon>Bacillati</taxon>
        <taxon>Bacillota</taxon>
        <taxon>Bacilli</taxon>
        <taxon>Lactobacillales</taxon>
        <taxon>Enterococcaceae</taxon>
        <taxon>Enterococcus</taxon>
    </lineage>
</organism>
<keyword evidence="1" id="KW-0812">Transmembrane</keyword>
<name>A0AAV3KZK1_ENTFC</name>
<proteinExistence type="predicted"/>
<gene>
    <name evidence="2" type="ORF">O991_02578</name>
</gene>
<evidence type="ECO:0000256" key="1">
    <source>
        <dbReference type="SAM" id="Phobius"/>
    </source>
</evidence>
<dbReference type="Proteomes" id="UP000017126">
    <property type="component" value="Unassembled WGS sequence"/>
</dbReference>
<dbReference type="Pfam" id="PF20181">
    <property type="entry name" value="DUF6544"/>
    <property type="match status" value="1"/>
</dbReference>
<dbReference type="EMBL" id="AXOL01000069">
    <property type="protein sequence ID" value="ERT48546.1"/>
    <property type="molecule type" value="Genomic_DNA"/>
</dbReference>
<evidence type="ECO:0000313" key="2">
    <source>
        <dbReference type="EMBL" id="ERT48546.1"/>
    </source>
</evidence>
<keyword evidence="1" id="KW-1133">Transmembrane helix</keyword>
<sequence>MFILIGVLFVLIGIILIWFHVPYSPVKRDFQNDIGALMSENQLHTNNEVFTEEDFSSLPVAIQKYIQGCGYIGTPKMSYLKMEYNNVDFSQGKNCPTLTIDYTQYNFINEPCRMALIDSSMFGIPFEGYDYYQNGTGGMKGVIAKAITLFDQTGADMDKACLATFLAESLFAPAILLQQYITLEEINDFEVQATISYEGQTASGIFTFNEQYEMISFTTNDRAVTGTDESMEYVPWSALCGEYQTVASGIKYPSKFQAVWKYPDGDFVYFDGVISEVSYGYEQ</sequence>
<protein>
    <submittedName>
        <fullName evidence="2">Uncharacterized protein</fullName>
    </submittedName>
</protein>
<keyword evidence="1" id="KW-0472">Membrane</keyword>
<comment type="caution">
    <text evidence="2">The sequence shown here is derived from an EMBL/GenBank/DDBJ whole genome shotgun (WGS) entry which is preliminary data.</text>
</comment>
<feature type="transmembrane region" description="Helical" evidence="1">
    <location>
        <begin position="6"/>
        <end position="23"/>
    </location>
</feature>
<evidence type="ECO:0000313" key="3">
    <source>
        <dbReference type="Proteomes" id="UP000017126"/>
    </source>
</evidence>
<dbReference type="InterPro" id="IPR046674">
    <property type="entry name" value="DUF6544"/>
</dbReference>
<dbReference type="AlphaFoldDB" id="A0AAV3KZK1"/>
<accession>A0AAV3KZK1</accession>